<evidence type="ECO:0000256" key="5">
    <source>
        <dbReference type="SAM" id="SignalP"/>
    </source>
</evidence>
<dbReference type="OrthoDB" id="1890790at2759"/>
<accession>A0A9Q1C0J0</accession>
<comment type="subcellular location">
    <subcellularLocation>
        <location evidence="1">Membrane</location>
    </subcellularLocation>
</comment>
<evidence type="ECO:0000256" key="3">
    <source>
        <dbReference type="ARBA" id="ARBA00022989"/>
    </source>
</evidence>
<dbReference type="Proteomes" id="UP001152320">
    <property type="component" value="Chromosome 9"/>
</dbReference>
<evidence type="ECO:0000256" key="2">
    <source>
        <dbReference type="ARBA" id="ARBA00022692"/>
    </source>
</evidence>
<dbReference type="PANTHER" id="PTHR44755">
    <property type="entry name" value="NATRIURETIC PEPTIDE RECEPTOR 3-RELATED"/>
    <property type="match status" value="1"/>
</dbReference>
<protein>
    <submittedName>
        <fullName evidence="7">Receptor-type guanylate cyclase gcy-8</fullName>
    </submittedName>
</protein>
<gene>
    <name evidence="7" type="ORF">HOLleu_20253</name>
</gene>
<dbReference type="InterPro" id="IPR052612">
    <property type="entry name" value="ANP_Clearance_Receptor"/>
</dbReference>
<feature type="signal peptide" evidence="5">
    <location>
        <begin position="1"/>
        <end position="16"/>
    </location>
</feature>
<dbReference type="AlphaFoldDB" id="A0A9Q1C0J0"/>
<keyword evidence="7" id="KW-0675">Receptor</keyword>
<proteinExistence type="predicted"/>
<keyword evidence="4" id="KW-0472">Membrane</keyword>
<keyword evidence="3" id="KW-1133">Transmembrane helix</keyword>
<name>A0A9Q1C0J0_HOLLE</name>
<keyword evidence="8" id="KW-1185">Reference proteome</keyword>
<feature type="chain" id="PRO_5040395413" evidence="5">
    <location>
        <begin position="17"/>
        <end position="231"/>
    </location>
</feature>
<reference evidence="7" key="1">
    <citation type="submission" date="2021-10" db="EMBL/GenBank/DDBJ databases">
        <title>Tropical sea cucumber genome reveals ecological adaptation and Cuvierian tubules defense mechanism.</title>
        <authorList>
            <person name="Chen T."/>
        </authorList>
    </citation>
    <scope>NUCLEOTIDE SEQUENCE</scope>
    <source>
        <strain evidence="7">Nanhai2018</strain>
        <tissue evidence="7">Muscle</tissue>
    </source>
</reference>
<dbReference type="EMBL" id="JAIZAY010000009">
    <property type="protein sequence ID" value="KAJ8036317.1"/>
    <property type="molecule type" value="Genomic_DNA"/>
</dbReference>
<evidence type="ECO:0000256" key="1">
    <source>
        <dbReference type="ARBA" id="ARBA00004370"/>
    </source>
</evidence>
<sequence length="231" mass="25913">MVLQVVFLLVIPSVFCIRHQSRTVTVGLIFNDRDFRLDYTFLKPPVDIALEKLKQDTEMGRYLNFSTIFHFKVTTKTCSKSDWNNAGATVAKLFYDHGITALLGPPCTIQAESAADLAASWNIPIVIGASTGGTLENKKRFTTLTRTAFRSSAIAKFCGQIFNQFGWTKTALVVARGGFFREIVTPDILLVFELGNIDVKDFYENEFESVDMLLSTVTQSARSKYTNPTYF</sequence>
<organism evidence="7 8">
    <name type="scientific">Holothuria leucospilota</name>
    <name type="common">Black long sea cucumber</name>
    <name type="synonym">Mertensiothuria leucospilota</name>
    <dbReference type="NCBI Taxonomy" id="206669"/>
    <lineage>
        <taxon>Eukaryota</taxon>
        <taxon>Metazoa</taxon>
        <taxon>Echinodermata</taxon>
        <taxon>Eleutherozoa</taxon>
        <taxon>Echinozoa</taxon>
        <taxon>Holothuroidea</taxon>
        <taxon>Aspidochirotacea</taxon>
        <taxon>Aspidochirotida</taxon>
        <taxon>Holothuriidae</taxon>
        <taxon>Holothuria</taxon>
    </lineage>
</organism>
<keyword evidence="2" id="KW-0812">Transmembrane</keyword>
<dbReference type="GO" id="GO:0038023">
    <property type="term" value="F:signaling receptor activity"/>
    <property type="evidence" value="ECO:0007669"/>
    <property type="project" value="TreeGrafter"/>
</dbReference>
<dbReference type="SUPFAM" id="SSF53822">
    <property type="entry name" value="Periplasmic binding protein-like I"/>
    <property type="match status" value="1"/>
</dbReference>
<dbReference type="InterPro" id="IPR028082">
    <property type="entry name" value="Peripla_BP_I"/>
</dbReference>
<comment type="caution">
    <text evidence="7">The sequence shown here is derived from an EMBL/GenBank/DDBJ whole genome shotgun (WGS) entry which is preliminary data.</text>
</comment>
<keyword evidence="5" id="KW-0732">Signal</keyword>
<evidence type="ECO:0000259" key="6">
    <source>
        <dbReference type="Pfam" id="PF01094"/>
    </source>
</evidence>
<evidence type="ECO:0000313" key="8">
    <source>
        <dbReference type="Proteomes" id="UP001152320"/>
    </source>
</evidence>
<evidence type="ECO:0000256" key="4">
    <source>
        <dbReference type="ARBA" id="ARBA00023136"/>
    </source>
</evidence>
<dbReference type="Gene3D" id="3.40.50.2300">
    <property type="match status" value="1"/>
</dbReference>
<dbReference type="GO" id="GO:0007165">
    <property type="term" value="P:signal transduction"/>
    <property type="evidence" value="ECO:0007669"/>
    <property type="project" value="TreeGrafter"/>
</dbReference>
<dbReference type="InterPro" id="IPR001828">
    <property type="entry name" value="ANF_lig-bd_rcpt"/>
</dbReference>
<dbReference type="GO" id="GO:0017046">
    <property type="term" value="F:peptide hormone binding"/>
    <property type="evidence" value="ECO:0007669"/>
    <property type="project" value="TreeGrafter"/>
</dbReference>
<dbReference type="GO" id="GO:0016020">
    <property type="term" value="C:membrane"/>
    <property type="evidence" value="ECO:0007669"/>
    <property type="project" value="UniProtKB-SubCell"/>
</dbReference>
<dbReference type="Pfam" id="PF01094">
    <property type="entry name" value="ANF_receptor"/>
    <property type="match status" value="1"/>
</dbReference>
<feature type="domain" description="Receptor ligand binding region" evidence="6">
    <location>
        <begin position="81"/>
        <end position="219"/>
    </location>
</feature>
<dbReference type="PANTHER" id="PTHR44755:SF12">
    <property type="entry name" value="RECEPTOR LIGAND BINDING REGION DOMAIN-CONTAINING PROTEIN"/>
    <property type="match status" value="1"/>
</dbReference>
<evidence type="ECO:0000313" key="7">
    <source>
        <dbReference type="EMBL" id="KAJ8036317.1"/>
    </source>
</evidence>